<proteinExistence type="predicted"/>
<accession>A0AAV5UUB5</accession>
<organism evidence="1 3">
    <name type="scientific">Pristionchus fissidentatus</name>
    <dbReference type="NCBI Taxonomy" id="1538716"/>
    <lineage>
        <taxon>Eukaryota</taxon>
        <taxon>Metazoa</taxon>
        <taxon>Ecdysozoa</taxon>
        <taxon>Nematoda</taxon>
        <taxon>Chromadorea</taxon>
        <taxon>Rhabditida</taxon>
        <taxon>Rhabditina</taxon>
        <taxon>Diplogasteromorpha</taxon>
        <taxon>Diplogasteroidea</taxon>
        <taxon>Neodiplogasteridae</taxon>
        <taxon>Pristionchus</taxon>
    </lineage>
</organism>
<comment type="caution">
    <text evidence="1">The sequence shown here is derived from an EMBL/GenBank/DDBJ whole genome shotgun (WGS) entry which is preliminary data.</text>
</comment>
<reference evidence="1" key="1">
    <citation type="submission" date="2023-10" db="EMBL/GenBank/DDBJ databases">
        <title>Genome assembly of Pristionchus species.</title>
        <authorList>
            <person name="Yoshida K."/>
            <person name="Sommer R.J."/>
        </authorList>
    </citation>
    <scope>NUCLEOTIDE SEQUENCE</scope>
    <source>
        <strain evidence="1">RS5133</strain>
    </source>
</reference>
<name>A0AAV5UUB5_9BILA</name>
<feature type="non-terminal residue" evidence="1">
    <location>
        <position position="1"/>
    </location>
</feature>
<gene>
    <name evidence="1" type="ORF">PFISCL1PPCAC_1057</name>
    <name evidence="2" type="ORF">PFISCL1PPCAC_1058</name>
</gene>
<keyword evidence="3" id="KW-1185">Reference proteome</keyword>
<protein>
    <submittedName>
        <fullName evidence="1">Uncharacterized protein</fullName>
    </submittedName>
</protein>
<evidence type="ECO:0000313" key="1">
    <source>
        <dbReference type="EMBL" id="GMT09760.1"/>
    </source>
</evidence>
<sequence length="83" mass="9300">TLRVLACWSSKPGIDRLIPLLLQLLKGLLFGWWWRRWGWRGSGGRLRGARSWSSRGHVGGRLGRLLSLRSPHCLLLALTAGGE</sequence>
<evidence type="ECO:0000313" key="3">
    <source>
        <dbReference type="Proteomes" id="UP001432322"/>
    </source>
</evidence>
<dbReference type="AlphaFoldDB" id="A0AAV5UUB5"/>
<dbReference type="Proteomes" id="UP001432322">
    <property type="component" value="Unassembled WGS sequence"/>
</dbReference>
<dbReference type="EMBL" id="BTSY01000001">
    <property type="protein sequence ID" value="GMT09760.1"/>
    <property type="molecule type" value="Genomic_DNA"/>
</dbReference>
<evidence type="ECO:0000313" key="2">
    <source>
        <dbReference type="EMBL" id="GMT09761.1"/>
    </source>
</evidence>
<dbReference type="EMBL" id="BTSY01000001">
    <property type="protein sequence ID" value="GMT09761.1"/>
    <property type="molecule type" value="Genomic_DNA"/>
</dbReference>